<keyword evidence="1" id="KW-0472">Membrane</keyword>
<organism evidence="2 3">
    <name type="scientific">Modicella reniformis</name>
    <dbReference type="NCBI Taxonomy" id="1440133"/>
    <lineage>
        <taxon>Eukaryota</taxon>
        <taxon>Fungi</taxon>
        <taxon>Fungi incertae sedis</taxon>
        <taxon>Mucoromycota</taxon>
        <taxon>Mortierellomycotina</taxon>
        <taxon>Mortierellomycetes</taxon>
        <taxon>Mortierellales</taxon>
        <taxon>Mortierellaceae</taxon>
        <taxon>Modicella</taxon>
    </lineage>
</organism>
<keyword evidence="3" id="KW-1185">Reference proteome</keyword>
<comment type="caution">
    <text evidence="2">The sequence shown here is derived from an EMBL/GenBank/DDBJ whole genome shotgun (WGS) entry which is preliminary data.</text>
</comment>
<proteinExistence type="predicted"/>
<name>A0A9P6J2L3_9FUNG</name>
<dbReference type="EMBL" id="JAAAHW010006545">
    <property type="protein sequence ID" value="KAF9958770.1"/>
    <property type="molecule type" value="Genomic_DNA"/>
</dbReference>
<feature type="transmembrane region" description="Helical" evidence="1">
    <location>
        <begin position="12"/>
        <end position="30"/>
    </location>
</feature>
<reference evidence="2" key="1">
    <citation type="journal article" date="2020" name="Fungal Divers.">
        <title>Resolving the Mortierellaceae phylogeny through synthesis of multi-gene phylogenetics and phylogenomics.</title>
        <authorList>
            <person name="Vandepol N."/>
            <person name="Liber J."/>
            <person name="Desiro A."/>
            <person name="Na H."/>
            <person name="Kennedy M."/>
            <person name="Barry K."/>
            <person name="Grigoriev I.V."/>
            <person name="Miller A.N."/>
            <person name="O'Donnell K."/>
            <person name="Stajich J.E."/>
            <person name="Bonito G."/>
        </authorList>
    </citation>
    <scope>NUCLEOTIDE SEQUENCE</scope>
    <source>
        <strain evidence="2">MES-2147</strain>
    </source>
</reference>
<dbReference type="PROSITE" id="PS51257">
    <property type="entry name" value="PROKAR_LIPOPROTEIN"/>
    <property type="match status" value="1"/>
</dbReference>
<dbReference type="AlphaFoldDB" id="A0A9P6J2L3"/>
<dbReference type="Proteomes" id="UP000749646">
    <property type="component" value="Unassembled WGS sequence"/>
</dbReference>
<evidence type="ECO:0000313" key="2">
    <source>
        <dbReference type="EMBL" id="KAF9958770.1"/>
    </source>
</evidence>
<dbReference type="OrthoDB" id="10376957at2759"/>
<evidence type="ECO:0000313" key="3">
    <source>
        <dbReference type="Proteomes" id="UP000749646"/>
    </source>
</evidence>
<feature type="non-terminal residue" evidence="2">
    <location>
        <position position="114"/>
    </location>
</feature>
<protein>
    <submittedName>
        <fullName evidence="2">Uncharacterized protein</fullName>
    </submittedName>
</protein>
<evidence type="ECO:0000256" key="1">
    <source>
        <dbReference type="SAM" id="Phobius"/>
    </source>
</evidence>
<keyword evidence="1" id="KW-1133">Transmembrane helix</keyword>
<keyword evidence="1" id="KW-0812">Transmembrane</keyword>
<accession>A0A9P6J2L3</accession>
<gene>
    <name evidence="2" type="ORF">BGZ65_001186</name>
</gene>
<sequence length="114" mass="12747">MAPVRFFQANRTLVTALITLGCLGLFTLTLDKTNRVALQRAYESAKNSYTSVASEGFWEDAKTKTNGRYAKPLSVYPGRKPITVQGTIEKSEGYYARIVKQRHELLKQNGFGTP</sequence>